<accession>A0A517MWM0</accession>
<organism evidence="1 2">
    <name type="scientific">Adhaeretor mobilis</name>
    <dbReference type="NCBI Taxonomy" id="1930276"/>
    <lineage>
        <taxon>Bacteria</taxon>
        <taxon>Pseudomonadati</taxon>
        <taxon>Planctomycetota</taxon>
        <taxon>Planctomycetia</taxon>
        <taxon>Pirellulales</taxon>
        <taxon>Lacipirellulaceae</taxon>
        <taxon>Adhaeretor</taxon>
    </lineage>
</organism>
<protein>
    <recommendedName>
        <fullName evidence="3">Transposase</fullName>
    </recommendedName>
</protein>
<dbReference type="Proteomes" id="UP000319852">
    <property type="component" value="Chromosome"/>
</dbReference>
<dbReference type="OrthoDB" id="284964at2"/>
<evidence type="ECO:0008006" key="3">
    <source>
        <dbReference type="Google" id="ProtNLM"/>
    </source>
</evidence>
<dbReference type="KEGG" id="amob:HG15A2_24990"/>
<dbReference type="EMBL" id="CP036263">
    <property type="protein sequence ID" value="QDS99207.1"/>
    <property type="molecule type" value="Genomic_DNA"/>
</dbReference>
<dbReference type="AlphaFoldDB" id="A0A517MWM0"/>
<evidence type="ECO:0000313" key="1">
    <source>
        <dbReference type="EMBL" id="QDS99207.1"/>
    </source>
</evidence>
<evidence type="ECO:0000313" key="2">
    <source>
        <dbReference type="Proteomes" id="UP000319852"/>
    </source>
</evidence>
<reference evidence="1 2" key="1">
    <citation type="submission" date="2019-02" db="EMBL/GenBank/DDBJ databases">
        <title>Deep-cultivation of Planctomycetes and their phenomic and genomic characterization uncovers novel biology.</title>
        <authorList>
            <person name="Wiegand S."/>
            <person name="Jogler M."/>
            <person name="Boedeker C."/>
            <person name="Pinto D."/>
            <person name="Vollmers J."/>
            <person name="Rivas-Marin E."/>
            <person name="Kohn T."/>
            <person name="Peeters S.H."/>
            <person name="Heuer A."/>
            <person name="Rast P."/>
            <person name="Oberbeckmann S."/>
            <person name="Bunk B."/>
            <person name="Jeske O."/>
            <person name="Meyerdierks A."/>
            <person name="Storesund J.E."/>
            <person name="Kallscheuer N."/>
            <person name="Luecker S."/>
            <person name="Lage O.M."/>
            <person name="Pohl T."/>
            <person name="Merkel B.J."/>
            <person name="Hornburger P."/>
            <person name="Mueller R.-W."/>
            <person name="Bruemmer F."/>
            <person name="Labrenz M."/>
            <person name="Spormann A.M."/>
            <person name="Op den Camp H."/>
            <person name="Overmann J."/>
            <person name="Amann R."/>
            <person name="Jetten M.S.M."/>
            <person name="Mascher T."/>
            <person name="Medema M.H."/>
            <person name="Devos D.P."/>
            <person name="Kaster A.-K."/>
            <person name="Ovreas L."/>
            <person name="Rohde M."/>
            <person name="Galperin M.Y."/>
            <person name="Jogler C."/>
        </authorList>
    </citation>
    <scope>NUCLEOTIDE SEQUENCE [LARGE SCALE GENOMIC DNA]</scope>
    <source>
        <strain evidence="1 2">HG15A2</strain>
    </source>
</reference>
<proteinExistence type="predicted"/>
<gene>
    <name evidence="1" type="ORF">HG15A2_24990</name>
</gene>
<name>A0A517MWM0_9BACT</name>
<sequence>MNSWFSPLLYLSASSSEGDLRRHIEFLKAENEMLRRRVPKQRIFLDKGERERLMKLGKAIGPGVLKLIKIVHPRTHQRLYQWQRDVKPAKRMGRTKTVESVRQLVIRIARETGWGYGRIVGELRKLRIHCVGRTTVRTILKEEGVNPSPKRGKGTWDEFVKIHADTLWQVDFFSKKVVTKTGLKQAFVLAFLHV</sequence>
<dbReference type="RefSeq" id="WP_145060465.1">
    <property type="nucleotide sequence ID" value="NZ_CP036263.1"/>
</dbReference>
<keyword evidence="2" id="KW-1185">Reference proteome</keyword>